<dbReference type="SUPFAM" id="SSF52518">
    <property type="entry name" value="Thiamin diphosphate-binding fold (THDP-binding)"/>
    <property type="match status" value="2"/>
</dbReference>
<evidence type="ECO:0000256" key="5">
    <source>
        <dbReference type="ARBA" id="ARBA00023052"/>
    </source>
</evidence>
<dbReference type="CDD" id="cd07035">
    <property type="entry name" value="TPP_PYR_POX_like"/>
    <property type="match status" value="1"/>
</dbReference>
<dbReference type="InterPro" id="IPR000399">
    <property type="entry name" value="TPP-bd_CS"/>
</dbReference>
<evidence type="ECO:0000256" key="4">
    <source>
        <dbReference type="ARBA" id="ARBA00022723"/>
    </source>
</evidence>
<feature type="domain" description="Thiamine pyrophosphate enzyme TPP-binding" evidence="8">
    <location>
        <begin position="382"/>
        <end position="527"/>
    </location>
</feature>
<dbReference type="Gene3D" id="3.40.50.1220">
    <property type="entry name" value="TPP-binding domain"/>
    <property type="match status" value="1"/>
</dbReference>
<keyword evidence="11" id="KW-1185">Reference proteome</keyword>
<gene>
    <name evidence="10" type="ORF">JOF56_010804</name>
</gene>
<evidence type="ECO:0000259" key="8">
    <source>
        <dbReference type="Pfam" id="PF02775"/>
    </source>
</evidence>
<dbReference type="RefSeq" id="WP_209647033.1">
    <property type="nucleotide sequence ID" value="NZ_JAGINW010000001.1"/>
</dbReference>
<dbReference type="CDD" id="cd00568">
    <property type="entry name" value="TPP_enzymes"/>
    <property type="match status" value="1"/>
</dbReference>
<protein>
    <submittedName>
        <fullName evidence="10">Thiamine pyrophosphate-dependent acetolactate synthase large subunit-like protein</fullName>
    </submittedName>
</protein>
<evidence type="ECO:0000256" key="6">
    <source>
        <dbReference type="RuleBase" id="RU362132"/>
    </source>
</evidence>
<evidence type="ECO:0000256" key="2">
    <source>
        <dbReference type="ARBA" id="ARBA00001964"/>
    </source>
</evidence>
<evidence type="ECO:0000256" key="1">
    <source>
        <dbReference type="ARBA" id="ARBA00001946"/>
    </source>
</evidence>
<dbReference type="Proteomes" id="UP001519332">
    <property type="component" value="Unassembled WGS sequence"/>
</dbReference>
<dbReference type="InterPro" id="IPR011766">
    <property type="entry name" value="TPP_enzyme_TPP-bd"/>
</dbReference>
<accession>A0ABS4U1A0</accession>
<dbReference type="EMBL" id="JAGINW010000001">
    <property type="protein sequence ID" value="MBP2330419.1"/>
    <property type="molecule type" value="Genomic_DNA"/>
</dbReference>
<name>A0ABS4U1A0_9PSEU</name>
<dbReference type="InterPro" id="IPR045229">
    <property type="entry name" value="TPP_enz"/>
</dbReference>
<dbReference type="InterPro" id="IPR029035">
    <property type="entry name" value="DHS-like_NAD/FAD-binding_dom"/>
</dbReference>
<evidence type="ECO:0000313" key="11">
    <source>
        <dbReference type="Proteomes" id="UP001519332"/>
    </source>
</evidence>
<evidence type="ECO:0000259" key="7">
    <source>
        <dbReference type="Pfam" id="PF00205"/>
    </source>
</evidence>
<dbReference type="InterPro" id="IPR029061">
    <property type="entry name" value="THDP-binding"/>
</dbReference>
<dbReference type="Pfam" id="PF00205">
    <property type="entry name" value="TPP_enzyme_M"/>
    <property type="match status" value="1"/>
</dbReference>
<dbReference type="Gene3D" id="3.40.50.970">
    <property type="match status" value="2"/>
</dbReference>
<feature type="domain" description="Thiamine pyrophosphate enzyme central" evidence="7">
    <location>
        <begin position="188"/>
        <end position="320"/>
    </location>
</feature>
<sequence>MTALQQNLAAALHATGAQTLFGLVGGGNFALAGVFREHGGRYVGLRHEMNAAAAADSYARTTQTVGLVTVTQGPGLTHAMTAIVEAAKSSTPMLVLAADTPLGDRSSNQSIDQRTFATATSAGHERWVRPDDLDEFVRRVTARAIAERRPIIVGFPPEANTDPDSAAKPVPAVAPAVSSPAPPVPADVEAAASLLLKANRPCVLAGRGAHLAGAGPALAEIAQHLGAVLATTAMANGLFSGHPLSAGVCGGFGDADTADLLSTADVVLVVGASLNSWTTRHRSLFHDANVLHVDDRADAIGAHRPADLAIVADAQAFANTLRDNLIGACGPNRSRFRATAEALAAGPDRTFPPVADDGLMDPRALVVALDQILPRERCVTVDGGHFSGWPVMHMSVIDPASLLYPHGFQTIGMGIGSLVGVATARPDRLPVGMVGDGGLLMSLGELDTLLAERIPALVVVFNDLAYGAEMHHFAGRPDSDLALLPEQDFAGIFRAMGGHAGTVRTPADLAAIRPWLAHRAGPMLLDCRISRAVVAPWLASALGTHREPVGGMR</sequence>
<keyword evidence="4" id="KW-0479">Metal-binding</keyword>
<comment type="caution">
    <text evidence="10">The sequence shown here is derived from an EMBL/GenBank/DDBJ whole genome shotgun (WGS) entry which is preliminary data.</text>
</comment>
<dbReference type="PANTHER" id="PTHR18968:SF166">
    <property type="entry name" value="2-HYDROXYACYL-COA LYASE 2"/>
    <property type="match status" value="1"/>
</dbReference>
<organism evidence="10 11">
    <name type="scientific">Kibdelosporangium banguiense</name>
    <dbReference type="NCBI Taxonomy" id="1365924"/>
    <lineage>
        <taxon>Bacteria</taxon>
        <taxon>Bacillati</taxon>
        <taxon>Actinomycetota</taxon>
        <taxon>Actinomycetes</taxon>
        <taxon>Pseudonocardiales</taxon>
        <taxon>Pseudonocardiaceae</taxon>
        <taxon>Kibdelosporangium</taxon>
    </lineage>
</organism>
<evidence type="ECO:0000313" key="10">
    <source>
        <dbReference type="EMBL" id="MBP2330419.1"/>
    </source>
</evidence>
<proteinExistence type="inferred from homology"/>
<comment type="cofactor">
    <cofactor evidence="2">
        <name>thiamine diphosphate</name>
        <dbReference type="ChEBI" id="CHEBI:58937"/>
    </cofactor>
</comment>
<comment type="cofactor">
    <cofactor evidence="1">
        <name>Mg(2+)</name>
        <dbReference type="ChEBI" id="CHEBI:18420"/>
    </cofactor>
</comment>
<feature type="domain" description="Thiamine pyrophosphate enzyme N-terminal TPP-binding" evidence="9">
    <location>
        <begin position="5"/>
        <end position="112"/>
    </location>
</feature>
<dbReference type="InterPro" id="IPR012000">
    <property type="entry name" value="Thiamin_PyroP_enz_cen_dom"/>
</dbReference>
<dbReference type="PROSITE" id="PS00187">
    <property type="entry name" value="TPP_ENZYMES"/>
    <property type="match status" value="1"/>
</dbReference>
<dbReference type="PANTHER" id="PTHR18968">
    <property type="entry name" value="THIAMINE PYROPHOSPHATE ENZYMES"/>
    <property type="match status" value="1"/>
</dbReference>
<evidence type="ECO:0000256" key="3">
    <source>
        <dbReference type="ARBA" id="ARBA00007812"/>
    </source>
</evidence>
<dbReference type="SUPFAM" id="SSF52467">
    <property type="entry name" value="DHS-like NAD/FAD-binding domain"/>
    <property type="match status" value="1"/>
</dbReference>
<dbReference type="Pfam" id="PF02775">
    <property type="entry name" value="TPP_enzyme_C"/>
    <property type="match status" value="1"/>
</dbReference>
<keyword evidence="5 6" id="KW-0786">Thiamine pyrophosphate</keyword>
<dbReference type="InterPro" id="IPR012001">
    <property type="entry name" value="Thiamin_PyroP_enz_TPP-bd_dom"/>
</dbReference>
<comment type="similarity">
    <text evidence="3 6">Belongs to the TPP enzyme family.</text>
</comment>
<dbReference type="Pfam" id="PF02776">
    <property type="entry name" value="TPP_enzyme_N"/>
    <property type="match status" value="1"/>
</dbReference>
<reference evidence="10 11" key="1">
    <citation type="submission" date="2021-03" db="EMBL/GenBank/DDBJ databases">
        <title>Sequencing the genomes of 1000 actinobacteria strains.</title>
        <authorList>
            <person name="Klenk H.-P."/>
        </authorList>
    </citation>
    <scope>NUCLEOTIDE SEQUENCE [LARGE SCALE GENOMIC DNA]</scope>
    <source>
        <strain evidence="10 11">DSM 46670</strain>
    </source>
</reference>
<evidence type="ECO:0000259" key="9">
    <source>
        <dbReference type="Pfam" id="PF02776"/>
    </source>
</evidence>